<proteinExistence type="predicted"/>
<keyword evidence="2" id="KW-1185">Reference proteome</keyword>
<gene>
    <name evidence="1" type="ORF">L1987_37114</name>
</gene>
<evidence type="ECO:0000313" key="1">
    <source>
        <dbReference type="EMBL" id="KAI3794482.1"/>
    </source>
</evidence>
<dbReference type="EMBL" id="CM042029">
    <property type="protein sequence ID" value="KAI3794482.1"/>
    <property type="molecule type" value="Genomic_DNA"/>
</dbReference>
<accession>A0ACB9HFF6</accession>
<name>A0ACB9HFF6_9ASTR</name>
<evidence type="ECO:0000313" key="2">
    <source>
        <dbReference type="Proteomes" id="UP001056120"/>
    </source>
</evidence>
<protein>
    <submittedName>
        <fullName evidence="1">Uncharacterized protein</fullName>
    </submittedName>
</protein>
<sequence length="79" mass="9334">MFLSKPVYFKSKMQISREIINIRTILNSTRSMMKAMSLPQNLIEYDGKQFFGLFSIIHTGNLLHKFKLKSGWKHTVQWV</sequence>
<reference evidence="2" key="1">
    <citation type="journal article" date="2022" name="Mol. Ecol. Resour.">
        <title>The genomes of chicory, endive, great burdock and yacon provide insights into Asteraceae palaeo-polyploidization history and plant inulin production.</title>
        <authorList>
            <person name="Fan W."/>
            <person name="Wang S."/>
            <person name="Wang H."/>
            <person name="Wang A."/>
            <person name="Jiang F."/>
            <person name="Liu H."/>
            <person name="Zhao H."/>
            <person name="Xu D."/>
            <person name="Zhang Y."/>
        </authorList>
    </citation>
    <scope>NUCLEOTIDE SEQUENCE [LARGE SCALE GENOMIC DNA]</scope>
    <source>
        <strain evidence="2">cv. Yunnan</strain>
    </source>
</reference>
<reference evidence="1 2" key="2">
    <citation type="journal article" date="2022" name="Mol. Ecol. Resour.">
        <title>The genomes of chicory, endive, great burdock and yacon provide insights into Asteraceae paleo-polyploidization history and plant inulin production.</title>
        <authorList>
            <person name="Fan W."/>
            <person name="Wang S."/>
            <person name="Wang H."/>
            <person name="Wang A."/>
            <person name="Jiang F."/>
            <person name="Liu H."/>
            <person name="Zhao H."/>
            <person name="Xu D."/>
            <person name="Zhang Y."/>
        </authorList>
    </citation>
    <scope>NUCLEOTIDE SEQUENCE [LARGE SCALE GENOMIC DNA]</scope>
    <source>
        <strain evidence="2">cv. Yunnan</strain>
        <tissue evidence="1">Leaves</tissue>
    </source>
</reference>
<organism evidence="1 2">
    <name type="scientific">Smallanthus sonchifolius</name>
    <dbReference type="NCBI Taxonomy" id="185202"/>
    <lineage>
        <taxon>Eukaryota</taxon>
        <taxon>Viridiplantae</taxon>
        <taxon>Streptophyta</taxon>
        <taxon>Embryophyta</taxon>
        <taxon>Tracheophyta</taxon>
        <taxon>Spermatophyta</taxon>
        <taxon>Magnoliopsida</taxon>
        <taxon>eudicotyledons</taxon>
        <taxon>Gunneridae</taxon>
        <taxon>Pentapetalae</taxon>
        <taxon>asterids</taxon>
        <taxon>campanulids</taxon>
        <taxon>Asterales</taxon>
        <taxon>Asteraceae</taxon>
        <taxon>Asteroideae</taxon>
        <taxon>Heliantheae alliance</taxon>
        <taxon>Millerieae</taxon>
        <taxon>Smallanthus</taxon>
    </lineage>
</organism>
<comment type="caution">
    <text evidence="1">The sequence shown here is derived from an EMBL/GenBank/DDBJ whole genome shotgun (WGS) entry which is preliminary data.</text>
</comment>
<dbReference type="Proteomes" id="UP001056120">
    <property type="component" value="Linkage Group LG12"/>
</dbReference>